<keyword evidence="2" id="KW-1185">Reference proteome</keyword>
<dbReference type="AlphaFoldDB" id="A0A164B4I8"/>
<organism evidence="1 2">
    <name type="scientific">Mycobacterium ostraviense</name>
    <dbReference type="NCBI Taxonomy" id="2738409"/>
    <lineage>
        <taxon>Bacteria</taxon>
        <taxon>Bacillati</taxon>
        <taxon>Actinomycetota</taxon>
        <taxon>Actinomycetes</taxon>
        <taxon>Mycobacteriales</taxon>
        <taxon>Mycobacteriaceae</taxon>
        <taxon>Mycobacterium</taxon>
    </lineage>
</organism>
<reference evidence="2" key="1">
    <citation type="submission" date="2016-04" db="EMBL/GenBank/DDBJ databases">
        <authorList>
            <person name="Strapagiel D."/>
            <person name="Borowka P."/>
            <person name="Marciniak B."/>
            <person name="Bakula Z."/>
            <person name="Van Ingen J."/>
            <person name="Safianowska A."/>
            <person name="Dziadek J."/>
            <person name="Jagielski T."/>
        </authorList>
    </citation>
    <scope>NUCLEOTIDE SEQUENCE [LARGE SCALE GENOMIC DNA]</scope>
    <source>
        <strain evidence="2">1010001458</strain>
    </source>
</reference>
<gene>
    <name evidence="1" type="ORF">A4G28_04570</name>
</gene>
<evidence type="ECO:0000313" key="1">
    <source>
        <dbReference type="EMBL" id="KZS63111.1"/>
    </source>
</evidence>
<comment type="caution">
    <text evidence="1">The sequence shown here is derived from an EMBL/GenBank/DDBJ whole genome shotgun (WGS) entry which is preliminary data.</text>
</comment>
<dbReference type="EMBL" id="LWCI01000100">
    <property type="protein sequence ID" value="KZS63111.1"/>
    <property type="molecule type" value="Genomic_DNA"/>
</dbReference>
<accession>A0A164B4I8</accession>
<dbReference type="Proteomes" id="UP000077342">
    <property type="component" value="Unassembled WGS sequence"/>
</dbReference>
<sequence length="80" mass="8795">MIPITHQVFEAFGSTATILPMSGDERAVHGATGRYAVHFSFPAQSANCHIDRNSRTLDEAMTLIISQLVRGDVQALRRVI</sequence>
<evidence type="ECO:0000313" key="2">
    <source>
        <dbReference type="Proteomes" id="UP000077342"/>
    </source>
</evidence>
<proteinExistence type="predicted"/>
<name>A0A164B4I8_9MYCO</name>
<protein>
    <submittedName>
        <fullName evidence="1">Uncharacterized protein</fullName>
    </submittedName>
</protein>